<feature type="domain" description="HTH araC/xylS-type" evidence="4">
    <location>
        <begin position="185"/>
        <end position="285"/>
    </location>
</feature>
<accession>A0ABW3HTI0</accession>
<evidence type="ECO:0000313" key="5">
    <source>
        <dbReference type="EMBL" id="MFD0960796.1"/>
    </source>
</evidence>
<name>A0ABW3HTI0_9BACL</name>
<dbReference type="Pfam" id="PF02311">
    <property type="entry name" value="AraC_binding"/>
    <property type="match status" value="1"/>
</dbReference>
<organism evidence="5 6">
    <name type="scientific">Paenibacillus chungangensis</name>
    <dbReference type="NCBI Taxonomy" id="696535"/>
    <lineage>
        <taxon>Bacteria</taxon>
        <taxon>Bacillati</taxon>
        <taxon>Bacillota</taxon>
        <taxon>Bacilli</taxon>
        <taxon>Bacillales</taxon>
        <taxon>Paenibacillaceae</taxon>
        <taxon>Paenibacillus</taxon>
    </lineage>
</organism>
<dbReference type="InterPro" id="IPR003313">
    <property type="entry name" value="AraC-bd"/>
</dbReference>
<keyword evidence="2" id="KW-0238">DNA-binding</keyword>
<reference evidence="6" key="1">
    <citation type="journal article" date="2019" name="Int. J. Syst. Evol. Microbiol.">
        <title>The Global Catalogue of Microorganisms (GCM) 10K type strain sequencing project: providing services to taxonomists for standard genome sequencing and annotation.</title>
        <authorList>
            <consortium name="The Broad Institute Genomics Platform"/>
            <consortium name="The Broad Institute Genome Sequencing Center for Infectious Disease"/>
            <person name="Wu L."/>
            <person name="Ma J."/>
        </authorList>
    </citation>
    <scope>NUCLEOTIDE SEQUENCE [LARGE SCALE GENOMIC DNA]</scope>
    <source>
        <strain evidence="6">CCUG 59129</strain>
    </source>
</reference>
<dbReference type="EMBL" id="JBHTJZ010000024">
    <property type="protein sequence ID" value="MFD0960796.1"/>
    <property type="molecule type" value="Genomic_DNA"/>
</dbReference>
<dbReference type="Proteomes" id="UP001596989">
    <property type="component" value="Unassembled WGS sequence"/>
</dbReference>
<protein>
    <submittedName>
        <fullName evidence="5">AraC family transcriptional regulator</fullName>
    </submittedName>
</protein>
<dbReference type="SMART" id="SM00342">
    <property type="entry name" value="HTH_ARAC"/>
    <property type="match status" value="1"/>
</dbReference>
<evidence type="ECO:0000256" key="2">
    <source>
        <dbReference type="ARBA" id="ARBA00023125"/>
    </source>
</evidence>
<dbReference type="SUPFAM" id="SSF46689">
    <property type="entry name" value="Homeodomain-like"/>
    <property type="match status" value="1"/>
</dbReference>
<dbReference type="PROSITE" id="PS01124">
    <property type="entry name" value="HTH_ARAC_FAMILY_2"/>
    <property type="match status" value="1"/>
</dbReference>
<dbReference type="InterPro" id="IPR014710">
    <property type="entry name" value="RmlC-like_jellyroll"/>
</dbReference>
<keyword evidence="6" id="KW-1185">Reference proteome</keyword>
<sequence length="289" mass="34017">MDLSAFNPYVYYATRYPFAKGQESTSRICYASSIYLISEGHGILRTRGRSYETGPGSLVHIPAGQLHDWLADDRDPMVHICCYFDWHFIDRRELSHWASPICYQPDSLQSDYVGPQLPYPISEVVQVTTLRPWIDLFQGFYKSGEYTNERTFMRNLTIQRNFQTFIEYFLTYMLRDAHIPDPRIIRIIECMETDLLGGTLKPLEHYYESLLMSRGHFFDTFKKTTGYAPTQYMNRYMIGRAMNDLLHTRLSITEIAAKYHFSSVHYFSRLFQKHTGCSPREYRKAGQFQ</sequence>
<dbReference type="Gene3D" id="2.60.120.10">
    <property type="entry name" value="Jelly Rolls"/>
    <property type="match status" value="1"/>
</dbReference>
<dbReference type="Pfam" id="PF12833">
    <property type="entry name" value="HTH_18"/>
    <property type="match status" value="1"/>
</dbReference>
<dbReference type="RefSeq" id="WP_377565588.1">
    <property type="nucleotide sequence ID" value="NZ_JBHTJZ010000024.1"/>
</dbReference>
<evidence type="ECO:0000313" key="6">
    <source>
        <dbReference type="Proteomes" id="UP001596989"/>
    </source>
</evidence>
<evidence type="ECO:0000256" key="1">
    <source>
        <dbReference type="ARBA" id="ARBA00023015"/>
    </source>
</evidence>
<dbReference type="SUPFAM" id="SSF51215">
    <property type="entry name" value="Regulatory protein AraC"/>
    <property type="match status" value="1"/>
</dbReference>
<keyword evidence="1" id="KW-0805">Transcription regulation</keyword>
<dbReference type="InterPro" id="IPR020449">
    <property type="entry name" value="Tscrpt_reg_AraC-type_HTH"/>
</dbReference>
<keyword evidence="3" id="KW-0804">Transcription</keyword>
<evidence type="ECO:0000259" key="4">
    <source>
        <dbReference type="PROSITE" id="PS01124"/>
    </source>
</evidence>
<proteinExistence type="predicted"/>
<dbReference type="PANTHER" id="PTHR43280">
    <property type="entry name" value="ARAC-FAMILY TRANSCRIPTIONAL REGULATOR"/>
    <property type="match status" value="1"/>
</dbReference>
<evidence type="ECO:0000256" key="3">
    <source>
        <dbReference type="ARBA" id="ARBA00023163"/>
    </source>
</evidence>
<dbReference type="PRINTS" id="PR00032">
    <property type="entry name" value="HTHARAC"/>
</dbReference>
<gene>
    <name evidence="5" type="ORF">ACFQ2I_15505</name>
</gene>
<comment type="caution">
    <text evidence="5">The sequence shown here is derived from an EMBL/GenBank/DDBJ whole genome shotgun (WGS) entry which is preliminary data.</text>
</comment>
<dbReference type="Gene3D" id="1.10.10.60">
    <property type="entry name" value="Homeodomain-like"/>
    <property type="match status" value="2"/>
</dbReference>
<dbReference type="InterPro" id="IPR037923">
    <property type="entry name" value="HTH-like"/>
</dbReference>
<dbReference type="InterPro" id="IPR018060">
    <property type="entry name" value="HTH_AraC"/>
</dbReference>
<dbReference type="PANTHER" id="PTHR43280:SF2">
    <property type="entry name" value="HTH-TYPE TRANSCRIPTIONAL REGULATOR EXSA"/>
    <property type="match status" value="1"/>
</dbReference>
<dbReference type="InterPro" id="IPR009057">
    <property type="entry name" value="Homeodomain-like_sf"/>
</dbReference>